<keyword evidence="3" id="KW-0560">Oxidoreductase</keyword>
<evidence type="ECO:0000256" key="2">
    <source>
        <dbReference type="ARBA" id="ARBA00022857"/>
    </source>
</evidence>
<dbReference type="PRINTS" id="PR00081">
    <property type="entry name" value="GDHRDH"/>
</dbReference>
<gene>
    <name evidence="4" type="ORF">NP233_g5433</name>
</gene>
<dbReference type="InterPro" id="IPR020904">
    <property type="entry name" value="Sc_DH/Rdtase_CS"/>
</dbReference>
<reference evidence="4" key="1">
    <citation type="submission" date="2022-07" db="EMBL/GenBank/DDBJ databases">
        <title>Genome Sequence of Leucocoprinus birnbaumii.</title>
        <authorList>
            <person name="Buettner E."/>
        </authorList>
    </citation>
    <scope>NUCLEOTIDE SEQUENCE</scope>
    <source>
        <strain evidence="4">VT141</strain>
    </source>
</reference>
<dbReference type="GO" id="GO:0016491">
    <property type="term" value="F:oxidoreductase activity"/>
    <property type="evidence" value="ECO:0007669"/>
    <property type="project" value="UniProtKB-KW"/>
</dbReference>
<dbReference type="InterPro" id="IPR002347">
    <property type="entry name" value="SDR_fam"/>
</dbReference>
<dbReference type="Pfam" id="PF00106">
    <property type="entry name" value="adh_short"/>
    <property type="match status" value="1"/>
</dbReference>
<keyword evidence="2" id="KW-0521">NADP</keyword>
<protein>
    <submittedName>
        <fullName evidence="4">Uncharacterized protein</fullName>
    </submittedName>
</protein>
<proteinExistence type="inferred from homology"/>
<name>A0AAD5VSW2_9AGAR</name>
<comment type="similarity">
    <text evidence="1">Belongs to the short-chain dehydrogenases/reductases (SDR) family.</text>
</comment>
<dbReference type="PRINTS" id="PR00080">
    <property type="entry name" value="SDRFAMILY"/>
</dbReference>
<sequence>MDAGLPKLLESHFGPESELIEIKSVTQTISERMKASVLRLEQHWSSISQDRKSALASECSTSDLKSTLQETWADPTLSSFLLKDQDQIAAALNQGSYKDGKATRRGQLSAPDMMPPEVRALHDSMNNVKLSSWTFPTEAAAFIRPPRNSDQNAFSAPKPNETGRAKTITSEDEAMVIVTIFDKVPWSPCYVTRLSQHAFLSSQTLDEVCKAIPCAPHAGRIPSNVEGPVHTYVPEEDSGCVLCIEGLAYGDNQEDDYATKLVDHLTTVSKSKATLRKAINPLNQTTLSSLSLRVNEPYWFLHRGNCEHYVLFEQIRSVNLIGQQRLASLLAPMEIEDACCNLEKCLCSSLEYASRSSGSSLEPRKSSSLEELIIAALILTSSGFGRELTLSALNRGDKVIATTRARSLSQLDHLKARGAEVLELDVTAPVEKVNEIATKAIGIYGRIDVLVNNAGSLLVGAIEENTGEETLDQFNANLFGSLALTRGILPHMRERKSGTIVFFGSVGGWISIPNAGIYVATKFAARGLVSTLHDEIAPLGLRAVCIEPGYFRTRLFAPENKQAWESRIADYKPLAEQMESMIQMADGHQPGDPHKAAEIIVDLVRGEGVAQGKAWPKSLALGPDCYGMIKEELRKASESLEEWKEVTSSTDF</sequence>
<evidence type="ECO:0000313" key="5">
    <source>
        <dbReference type="Proteomes" id="UP001213000"/>
    </source>
</evidence>
<dbReference type="EMBL" id="JANIEX010000320">
    <property type="protein sequence ID" value="KAJ3568861.1"/>
    <property type="molecule type" value="Genomic_DNA"/>
</dbReference>
<accession>A0AAD5VSW2</accession>
<comment type="caution">
    <text evidence="4">The sequence shown here is derived from an EMBL/GenBank/DDBJ whole genome shotgun (WGS) entry which is preliminary data.</text>
</comment>
<evidence type="ECO:0000313" key="4">
    <source>
        <dbReference type="EMBL" id="KAJ3568861.1"/>
    </source>
</evidence>
<dbReference type="PANTHER" id="PTHR43976:SF16">
    <property type="entry name" value="SHORT-CHAIN DEHYDROGENASE_REDUCTASE FAMILY PROTEIN"/>
    <property type="match status" value="1"/>
</dbReference>
<dbReference type="Gene3D" id="3.40.50.720">
    <property type="entry name" value="NAD(P)-binding Rossmann-like Domain"/>
    <property type="match status" value="1"/>
</dbReference>
<dbReference type="CDD" id="cd05374">
    <property type="entry name" value="17beta-HSD-like_SDR_c"/>
    <property type="match status" value="1"/>
</dbReference>
<dbReference type="PANTHER" id="PTHR43976">
    <property type="entry name" value="SHORT CHAIN DEHYDROGENASE"/>
    <property type="match status" value="1"/>
</dbReference>
<dbReference type="PROSITE" id="PS00061">
    <property type="entry name" value="ADH_SHORT"/>
    <property type="match status" value="1"/>
</dbReference>
<dbReference type="Proteomes" id="UP001213000">
    <property type="component" value="Unassembled WGS sequence"/>
</dbReference>
<dbReference type="InterPro" id="IPR051911">
    <property type="entry name" value="SDR_oxidoreductase"/>
</dbReference>
<dbReference type="AlphaFoldDB" id="A0AAD5VSW2"/>
<organism evidence="4 5">
    <name type="scientific">Leucocoprinus birnbaumii</name>
    <dbReference type="NCBI Taxonomy" id="56174"/>
    <lineage>
        <taxon>Eukaryota</taxon>
        <taxon>Fungi</taxon>
        <taxon>Dikarya</taxon>
        <taxon>Basidiomycota</taxon>
        <taxon>Agaricomycotina</taxon>
        <taxon>Agaricomycetes</taxon>
        <taxon>Agaricomycetidae</taxon>
        <taxon>Agaricales</taxon>
        <taxon>Agaricineae</taxon>
        <taxon>Agaricaceae</taxon>
        <taxon>Leucocoprinus</taxon>
    </lineage>
</organism>
<dbReference type="InterPro" id="IPR036291">
    <property type="entry name" value="NAD(P)-bd_dom_sf"/>
</dbReference>
<dbReference type="Pfam" id="PF12251">
    <property type="entry name" value="SNAPC3"/>
    <property type="match status" value="1"/>
</dbReference>
<dbReference type="SUPFAM" id="SSF51735">
    <property type="entry name" value="NAD(P)-binding Rossmann-fold domains"/>
    <property type="match status" value="1"/>
</dbReference>
<evidence type="ECO:0000256" key="1">
    <source>
        <dbReference type="ARBA" id="ARBA00006484"/>
    </source>
</evidence>
<evidence type="ECO:0000256" key="3">
    <source>
        <dbReference type="ARBA" id="ARBA00023002"/>
    </source>
</evidence>
<dbReference type="InterPro" id="IPR022042">
    <property type="entry name" value="snRNA-activating_su3"/>
</dbReference>
<keyword evidence="5" id="KW-1185">Reference proteome</keyword>